<protein>
    <submittedName>
        <fullName evidence="2">Uncharacterized protein</fullName>
    </submittedName>
</protein>
<evidence type="ECO:0000256" key="1">
    <source>
        <dbReference type="SAM" id="MobiDB-lite"/>
    </source>
</evidence>
<evidence type="ECO:0000313" key="3">
    <source>
        <dbReference type="Proteomes" id="UP001316189"/>
    </source>
</evidence>
<evidence type="ECO:0000313" key="2">
    <source>
        <dbReference type="EMBL" id="UUI75318.1"/>
    </source>
</evidence>
<organism evidence="2 3">
    <name type="scientific">Cellulomonas chengniuliangii</name>
    <dbReference type="NCBI Taxonomy" id="2968084"/>
    <lineage>
        <taxon>Bacteria</taxon>
        <taxon>Bacillati</taxon>
        <taxon>Actinomycetota</taxon>
        <taxon>Actinomycetes</taxon>
        <taxon>Micrococcales</taxon>
        <taxon>Cellulomonadaceae</taxon>
        <taxon>Cellulomonas</taxon>
    </lineage>
</organism>
<feature type="compositionally biased region" description="Basic and acidic residues" evidence="1">
    <location>
        <begin position="14"/>
        <end position="26"/>
    </location>
</feature>
<keyword evidence="3" id="KW-1185">Reference proteome</keyword>
<proteinExistence type="predicted"/>
<accession>A0ABY5L066</accession>
<sequence length="46" mass="4793">MGASRSQPVGTAKLEGRSDEAGRLTSHDVVILPLTADDVRVDDADA</sequence>
<dbReference type="RefSeq" id="WP_227568604.1">
    <property type="nucleotide sequence ID" value="NZ_CP101988.1"/>
</dbReference>
<reference evidence="2 3" key="1">
    <citation type="submission" date="2022-07" db="EMBL/GenBank/DDBJ databases">
        <title>Novel species in genus cellulomonas.</title>
        <authorList>
            <person name="Ye L."/>
        </authorList>
    </citation>
    <scope>NUCLEOTIDE SEQUENCE [LARGE SCALE GENOMIC DNA]</scope>
    <source>
        <strain evidence="3">zg-Y338</strain>
    </source>
</reference>
<dbReference type="Proteomes" id="UP001316189">
    <property type="component" value="Chromosome"/>
</dbReference>
<dbReference type="EMBL" id="CP101988">
    <property type="protein sequence ID" value="UUI75318.1"/>
    <property type="molecule type" value="Genomic_DNA"/>
</dbReference>
<name>A0ABY5L066_9CELL</name>
<feature type="region of interest" description="Disordered" evidence="1">
    <location>
        <begin position="1"/>
        <end position="26"/>
    </location>
</feature>
<gene>
    <name evidence="2" type="ORF">NP064_16400</name>
</gene>